<proteinExistence type="predicted"/>
<dbReference type="InterPro" id="IPR011576">
    <property type="entry name" value="Pyridox_Oxase_N"/>
</dbReference>
<protein>
    <submittedName>
        <fullName evidence="3">PPOX class F420-dependent oxidoreductase</fullName>
    </submittedName>
</protein>
<dbReference type="NCBIfam" id="TIGR03618">
    <property type="entry name" value="Rv1155_F420"/>
    <property type="match status" value="1"/>
</dbReference>
<dbReference type="SUPFAM" id="SSF50475">
    <property type="entry name" value="FMN-binding split barrel"/>
    <property type="match status" value="1"/>
</dbReference>
<keyword evidence="4" id="KW-1185">Reference proteome</keyword>
<dbReference type="PANTHER" id="PTHR35176:SF2">
    <property type="entry name" value="F420H(2)-DEPENDENT REDUCTASE RV1155"/>
    <property type="match status" value="1"/>
</dbReference>
<evidence type="ECO:0000256" key="1">
    <source>
        <dbReference type="ARBA" id="ARBA00023002"/>
    </source>
</evidence>
<reference evidence="3" key="1">
    <citation type="submission" date="2021-11" db="EMBL/GenBank/DDBJ databases">
        <title>Streptomyces corallinus and Kineosporia corallina sp. nov., two new coral-derived marine actinobacteria.</title>
        <authorList>
            <person name="Buangrab K."/>
            <person name="Sutthacheep M."/>
            <person name="Yeemin T."/>
            <person name="Harunari E."/>
            <person name="Igarashi Y."/>
            <person name="Sripreechasak P."/>
            <person name="Kanchanasin P."/>
            <person name="Tanasupawat S."/>
            <person name="Phongsopitanun W."/>
        </authorList>
    </citation>
    <scope>NUCLEOTIDE SEQUENCE</scope>
    <source>
        <strain evidence="3">JCM 31032</strain>
    </source>
</reference>
<dbReference type="PANTHER" id="PTHR35176">
    <property type="entry name" value="HEME OXYGENASE HI_0854-RELATED"/>
    <property type="match status" value="1"/>
</dbReference>
<evidence type="ECO:0000259" key="2">
    <source>
        <dbReference type="Pfam" id="PF01243"/>
    </source>
</evidence>
<keyword evidence="1" id="KW-0560">Oxidoreductase</keyword>
<dbReference type="GO" id="GO:0070967">
    <property type="term" value="F:coenzyme F420 binding"/>
    <property type="evidence" value="ECO:0007669"/>
    <property type="project" value="TreeGrafter"/>
</dbReference>
<dbReference type="EMBL" id="JAJOMB010000008">
    <property type="protein sequence ID" value="MCD5312553.1"/>
    <property type="molecule type" value="Genomic_DNA"/>
</dbReference>
<dbReference type="GO" id="GO:0016627">
    <property type="term" value="F:oxidoreductase activity, acting on the CH-CH group of donors"/>
    <property type="evidence" value="ECO:0007669"/>
    <property type="project" value="TreeGrafter"/>
</dbReference>
<dbReference type="Pfam" id="PF01243">
    <property type="entry name" value="PNPOx_N"/>
    <property type="match status" value="1"/>
</dbReference>
<accession>A0A9X1T0C1</accession>
<organism evidence="3 4">
    <name type="scientific">Kineosporia babensis</name>
    <dbReference type="NCBI Taxonomy" id="499548"/>
    <lineage>
        <taxon>Bacteria</taxon>
        <taxon>Bacillati</taxon>
        <taxon>Actinomycetota</taxon>
        <taxon>Actinomycetes</taxon>
        <taxon>Kineosporiales</taxon>
        <taxon>Kineosporiaceae</taxon>
        <taxon>Kineosporia</taxon>
    </lineage>
</organism>
<evidence type="ECO:0000313" key="3">
    <source>
        <dbReference type="EMBL" id="MCD5312553.1"/>
    </source>
</evidence>
<name>A0A9X1T0C1_9ACTN</name>
<sequence>MDIQEALAFCRENHHAVLTTLKKDGSPQMSPVTVGVSTDGTQVVISSRETAIKVKHLRRDPRAWLSVFTDAFYGDWVQIAGPVEVVALPAAMPLLVDYYRDISGEHPDWDEYREVMEKDQRCLIRITPTEVGPNVSG</sequence>
<dbReference type="GO" id="GO:0005829">
    <property type="term" value="C:cytosol"/>
    <property type="evidence" value="ECO:0007669"/>
    <property type="project" value="TreeGrafter"/>
</dbReference>
<dbReference type="AlphaFoldDB" id="A0A9X1T0C1"/>
<dbReference type="InterPro" id="IPR019920">
    <property type="entry name" value="F420-binding_dom_put"/>
</dbReference>
<dbReference type="RefSeq" id="WP_231442895.1">
    <property type="nucleotide sequence ID" value="NZ_JAJOMB010000008.1"/>
</dbReference>
<feature type="domain" description="Pyridoxamine 5'-phosphate oxidase N-terminal" evidence="2">
    <location>
        <begin position="4"/>
        <end position="131"/>
    </location>
</feature>
<evidence type="ECO:0000313" key="4">
    <source>
        <dbReference type="Proteomes" id="UP001138997"/>
    </source>
</evidence>
<dbReference type="Gene3D" id="2.30.110.10">
    <property type="entry name" value="Electron Transport, Fmn-binding Protein, Chain A"/>
    <property type="match status" value="1"/>
</dbReference>
<comment type="caution">
    <text evidence="3">The sequence shown here is derived from an EMBL/GenBank/DDBJ whole genome shotgun (WGS) entry which is preliminary data.</text>
</comment>
<dbReference type="InterPro" id="IPR012349">
    <property type="entry name" value="Split_barrel_FMN-bd"/>
</dbReference>
<gene>
    <name evidence="3" type="ORF">LR394_16720</name>
</gene>
<dbReference type="InterPro" id="IPR052019">
    <property type="entry name" value="F420H2_bilvrd_red/Heme_oxyg"/>
</dbReference>
<dbReference type="Proteomes" id="UP001138997">
    <property type="component" value="Unassembled WGS sequence"/>
</dbReference>